<dbReference type="Proteomes" id="UP001220209">
    <property type="component" value="Plasmid unnamed1"/>
</dbReference>
<name>A0A250LL36_9BURK</name>
<evidence type="ECO:0000313" key="4">
    <source>
        <dbReference type="EMBL" id="WFN23546.1"/>
    </source>
</evidence>
<dbReference type="AlphaFoldDB" id="A0A250LL36"/>
<dbReference type="EMBL" id="AP018360">
    <property type="protein sequence ID" value="BBA45272.1"/>
    <property type="molecule type" value="Genomic_DNA"/>
</dbReference>
<sequence length="190" mass="21850">MNTADQSQQEAFWADVPLTTPKNLDRIEAIRTNVASRIEMRVHSPLIRRWVDREFYFVSERLFIRSRGLKTREATAKALPGLVQDLKYASLGLQIDAEAYDGELNEAISRKTRFDLILVLPMLSTLYRELQRADLAIAQLYMSEYNKKITYEQREAMLQPLHLALVAIKQHAMGIVPKTMAELADELQIS</sequence>
<organism evidence="1">
    <name type="scientific">Burkholderia contaminans</name>
    <dbReference type="NCBI Taxonomy" id="488447"/>
    <lineage>
        <taxon>Bacteria</taxon>
        <taxon>Pseudomonadati</taxon>
        <taxon>Pseudomonadota</taxon>
        <taxon>Betaproteobacteria</taxon>
        <taxon>Burkholderiales</taxon>
        <taxon>Burkholderiaceae</taxon>
        <taxon>Burkholderia</taxon>
        <taxon>Burkholderia cepacia complex</taxon>
    </lineage>
</organism>
<accession>A0A250LL36</accession>
<dbReference type="OrthoDB" id="9129024at2"/>
<reference evidence="1" key="1">
    <citation type="journal article" date="2016" name="Biosci. Biotechnol. Biochem.">
        <title>Bioconversion of AHX to AOH by resting cells of Burkholderia contaminans CH-1.</title>
        <authorList>
            <person name="Choi J.H."/>
            <person name="Kikuchi A."/>
            <person name="Pumkaeo P."/>
            <person name="Hirai H."/>
            <person name="Tokuyama S."/>
            <person name="Kawagishi H."/>
        </authorList>
    </citation>
    <scope>NUCLEOTIDE SEQUENCE</scope>
    <source>
        <strain evidence="1">CH-1</strain>
        <plasmid evidence="1">pBC453</plasmid>
    </source>
</reference>
<dbReference type="Proteomes" id="UP000611459">
    <property type="component" value="Unassembled WGS sequence"/>
</dbReference>
<geneLocation type="plasmid" evidence="4 6">
    <name>unnamed1</name>
</geneLocation>
<gene>
    <name evidence="1" type="ORF">BCCH1_77830</name>
    <name evidence="3" type="ORF">J4M89_26360</name>
    <name evidence="2" type="ORF">JIN94_18465</name>
    <name evidence="4" type="ORF">LXE91_39080</name>
</gene>
<dbReference type="EMBL" id="JAGEMX010000009">
    <property type="protein sequence ID" value="MBO1832915.1"/>
    <property type="molecule type" value="Genomic_DNA"/>
</dbReference>
<proteinExistence type="predicted"/>
<dbReference type="Proteomes" id="UP000664048">
    <property type="component" value="Unassembled WGS sequence"/>
</dbReference>
<dbReference type="EMBL" id="CP090643">
    <property type="protein sequence ID" value="WFN23546.1"/>
    <property type="molecule type" value="Genomic_DNA"/>
</dbReference>
<geneLocation type="plasmid" evidence="1">
    <name>pBC453</name>
</geneLocation>
<evidence type="ECO:0000313" key="5">
    <source>
        <dbReference type="Proteomes" id="UP000664048"/>
    </source>
</evidence>
<reference evidence="3 5" key="4">
    <citation type="submission" date="2021-03" db="EMBL/GenBank/DDBJ databases">
        <title>Clinical course, treatment and visual outcome of an outbreak of Burkholderia contaminans endophthalmitis following cataract surgery.</title>
        <authorList>
            <person name="Lind C."/>
            <person name="Olsen K."/>
            <person name="Angelsen N.K."/>
            <person name="Krefting E.A."/>
            <person name="Fossen K."/>
            <person name="Gravningen K."/>
            <person name="Depoorter E."/>
            <person name="Vandamme P."/>
            <person name="Bertelsen G."/>
        </authorList>
    </citation>
    <scope>NUCLEOTIDE SEQUENCE [LARGE SCALE GENOMIC DNA]</scope>
    <source>
        <strain evidence="3 5">51242556</strain>
    </source>
</reference>
<reference evidence="2" key="3">
    <citation type="submission" date="2021-01" db="EMBL/GenBank/DDBJ databases">
        <title>Outbreak of Burkholderia contaminns endophthalmitis traced to a clinical ventilation system.</title>
        <authorList>
            <person name="Lipuma J."/>
            <person name="Spilker T."/>
            <person name="Kratholm J."/>
        </authorList>
    </citation>
    <scope>NUCLEOTIDE SEQUENCE</scope>
    <source>
        <strain evidence="2">HI4954</strain>
    </source>
</reference>
<evidence type="ECO:0000313" key="1">
    <source>
        <dbReference type="EMBL" id="BBA45272.1"/>
    </source>
</evidence>
<evidence type="ECO:0000313" key="6">
    <source>
        <dbReference type="Proteomes" id="UP001220209"/>
    </source>
</evidence>
<keyword evidence="5" id="KW-1185">Reference proteome</keyword>
<keyword evidence="1" id="KW-0614">Plasmid</keyword>
<reference evidence="4 6" key="5">
    <citation type="submission" date="2021-12" db="EMBL/GenBank/DDBJ databases">
        <title>Genomic and phenotypic characterization of three Burkholderia contaminans isolates recovered from different sources.</title>
        <authorList>
            <person name="Lopez De Volder A."/>
            <person name="Fan Y."/>
            <person name="Nunvar J."/>
            <person name="Herrera T."/>
            <person name="Timp W."/>
            <person name="Degrossi J."/>
        </authorList>
    </citation>
    <scope>NUCLEOTIDE SEQUENCE [LARGE SCALE GENOMIC DNA]</scope>
    <source>
        <strain evidence="4 6">LMG 23361</strain>
        <plasmid evidence="4 6">unnamed1</plasmid>
    </source>
</reference>
<evidence type="ECO:0000313" key="3">
    <source>
        <dbReference type="EMBL" id="MBO1832915.1"/>
    </source>
</evidence>
<protein>
    <submittedName>
        <fullName evidence="1">Uncharacterized protein</fullName>
    </submittedName>
</protein>
<dbReference type="EMBL" id="JAENIB010000007">
    <property type="protein sequence ID" value="MBK1931874.1"/>
    <property type="molecule type" value="Genomic_DNA"/>
</dbReference>
<evidence type="ECO:0000313" key="2">
    <source>
        <dbReference type="EMBL" id="MBK1931874.1"/>
    </source>
</evidence>
<reference evidence="1" key="2">
    <citation type="journal article" date="2017" name="Genome Announc.">
        <title>High-Quality Draft Genome Sequence of Burkholderia contaminans CH-1, a Gram-Negative Bacterium That Metabolizes 2-Azahypoxanthine, a Plant Growth-Regulating Compound.</title>
        <authorList>
            <person name="Choi J.-H."/>
            <person name="Sugiura H."/>
            <person name="Moriuchi R."/>
            <person name="Kawagishi H."/>
            <person name="Dohra H."/>
        </authorList>
    </citation>
    <scope>NUCLEOTIDE SEQUENCE</scope>
    <source>
        <strain evidence="1">CH-1</strain>
        <plasmid evidence="1">pBC453</plasmid>
    </source>
</reference>
<dbReference type="RefSeq" id="WP_046543952.1">
    <property type="nucleotide sequence ID" value="NZ_AP018360.1"/>
</dbReference>